<dbReference type="Pfam" id="PF13714">
    <property type="entry name" value="PEP_mutase"/>
    <property type="match status" value="1"/>
</dbReference>
<gene>
    <name evidence="2" type="ORF">V7S98_03245</name>
</gene>
<sequence length="276" mass="29068">MDVQTLRAEAFKALHERDGAFVMANPWDAGSARLLASLGFEALATTSAGLAFSLGRPDAEGALSLDETLQNAGVIVNATPLPVAADLENGFGDTPQHCADAILRAAEIGLVGGSIEDASGIAEAPIYDFELSVARVREAVRAARSLPFPFTLCARAENLLHGRVDLNDTIARLQAYADAGADVLYAPGLRTAEQVRKVVEAVAPKPLNVLMGMAGVALSVAELEELGVKRISVGSSLARAALGGLQRAALEIRDQGTFTYGEQALPFDELNDLFRR</sequence>
<dbReference type="RefSeq" id="WP_339598267.1">
    <property type="nucleotide sequence ID" value="NZ_JBBHLC010000004.1"/>
</dbReference>
<name>A0ABU8QNJ9_9PSED</name>
<keyword evidence="1" id="KW-0479">Metal-binding</keyword>
<comment type="caution">
    <text evidence="2">The sequence shown here is derived from an EMBL/GenBank/DDBJ whole genome shotgun (WGS) entry which is preliminary data.</text>
</comment>
<dbReference type="SUPFAM" id="SSF51621">
    <property type="entry name" value="Phosphoenolpyruvate/pyruvate domain"/>
    <property type="match status" value="1"/>
</dbReference>
<proteinExistence type="predicted"/>
<dbReference type="Proteomes" id="UP001380290">
    <property type="component" value="Unassembled WGS sequence"/>
</dbReference>
<evidence type="ECO:0000313" key="2">
    <source>
        <dbReference type="EMBL" id="MEJ5862235.1"/>
    </source>
</evidence>
<evidence type="ECO:0000313" key="3">
    <source>
        <dbReference type="Proteomes" id="UP001380290"/>
    </source>
</evidence>
<dbReference type="PANTHER" id="PTHR42905">
    <property type="entry name" value="PHOSPHOENOLPYRUVATE CARBOXYLASE"/>
    <property type="match status" value="1"/>
</dbReference>
<dbReference type="InterPro" id="IPR039556">
    <property type="entry name" value="ICL/PEPM"/>
</dbReference>
<dbReference type="Gene3D" id="6.10.250.2750">
    <property type="match status" value="1"/>
</dbReference>
<dbReference type="EMBL" id="JBBHLC010000004">
    <property type="protein sequence ID" value="MEJ5862235.1"/>
    <property type="molecule type" value="Genomic_DNA"/>
</dbReference>
<dbReference type="GO" id="GO:0016829">
    <property type="term" value="F:lyase activity"/>
    <property type="evidence" value="ECO:0007669"/>
    <property type="project" value="UniProtKB-KW"/>
</dbReference>
<evidence type="ECO:0000256" key="1">
    <source>
        <dbReference type="ARBA" id="ARBA00022723"/>
    </source>
</evidence>
<dbReference type="Gene3D" id="3.20.20.60">
    <property type="entry name" value="Phosphoenolpyruvate-binding domains"/>
    <property type="match status" value="1"/>
</dbReference>
<dbReference type="InterPro" id="IPR015813">
    <property type="entry name" value="Pyrv/PenolPyrv_kinase-like_dom"/>
</dbReference>
<dbReference type="CDD" id="cd00377">
    <property type="entry name" value="ICL_PEPM"/>
    <property type="match status" value="1"/>
</dbReference>
<organism evidence="2 3">
    <name type="scientific">Pseudomonas farsensis</name>
    <dbReference type="NCBI Taxonomy" id="2745492"/>
    <lineage>
        <taxon>Bacteria</taxon>
        <taxon>Pseudomonadati</taxon>
        <taxon>Pseudomonadota</taxon>
        <taxon>Gammaproteobacteria</taxon>
        <taxon>Pseudomonadales</taxon>
        <taxon>Pseudomonadaceae</taxon>
        <taxon>Pseudomonas</taxon>
    </lineage>
</organism>
<keyword evidence="3" id="KW-1185">Reference proteome</keyword>
<dbReference type="InterPro" id="IPR040442">
    <property type="entry name" value="Pyrv_kinase-like_dom_sf"/>
</dbReference>
<protein>
    <submittedName>
        <fullName evidence="2">Isocitrate lyase/phosphoenolpyruvate mutase family protein</fullName>
    </submittedName>
</protein>
<dbReference type="PANTHER" id="PTHR42905:SF16">
    <property type="entry name" value="CARBOXYPHOSPHONOENOLPYRUVATE PHOSPHONOMUTASE-LIKE PROTEIN (AFU_ORTHOLOGUE AFUA_5G07230)"/>
    <property type="match status" value="1"/>
</dbReference>
<accession>A0ABU8QNJ9</accession>
<reference evidence="2 3" key="1">
    <citation type="submission" date="2024-02" db="EMBL/GenBank/DDBJ databases">
        <title>Identification of pathogenicity and growth-promoting function of Pseudomonas putida variant.</title>
        <authorList>
            <person name="Sun J."/>
        </authorList>
    </citation>
    <scope>NUCLEOTIDE SEQUENCE [LARGE SCALE GENOMIC DNA]</scope>
    <source>
        <strain evidence="2 3">A03</strain>
    </source>
</reference>
<keyword evidence="2" id="KW-0456">Lyase</keyword>